<keyword evidence="7" id="KW-0520">NAD</keyword>
<comment type="caution">
    <text evidence="12">The sequence shown here is derived from an EMBL/GenBank/DDBJ whole genome shotgun (WGS) entry which is preliminary data.</text>
</comment>
<keyword evidence="3" id="KW-0285">Flavoprotein</keyword>
<proteinExistence type="inferred from homology"/>
<gene>
    <name evidence="12" type="ORF">COO09_12840</name>
</gene>
<keyword evidence="6" id="KW-0560">Oxidoreductase</keyword>
<organism evidence="12 13">
    <name type="scientific">Rhizorhabdus dicambivorans</name>
    <dbReference type="NCBI Taxonomy" id="1850238"/>
    <lineage>
        <taxon>Bacteria</taxon>
        <taxon>Pseudomonadati</taxon>
        <taxon>Pseudomonadota</taxon>
        <taxon>Alphaproteobacteria</taxon>
        <taxon>Sphingomonadales</taxon>
        <taxon>Sphingomonadaceae</taxon>
        <taxon>Rhizorhabdus</taxon>
    </lineage>
</organism>
<dbReference type="InterPro" id="IPR036188">
    <property type="entry name" value="FAD/NAD-bd_sf"/>
</dbReference>
<dbReference type="EC" id="1.6.5.9" evidence="2"/>
<evidence type="ECO:0000256" key="7">
    <source>
        <dbReference type="ARBA" id="ARBA00023027"/>
    </source>
</evidence>
<keyword evidence="9" id="KW-0472">Membrane</keyword>
<evidence type="ECO:0000313" key="13">
    <source>
        <dbReference type="Proteomes" id="UP000218934"/>
    </source>
</evidence>
<comment type="similarity">
    <text evidence="1">Belongs to the NADH dehydrogenase family.</text>
</comment>
<dbReference type="Pfam" id="PF07992">
    <property type="entry name" value="Pyr_redox_2"/>
    <property type="match status" value="1"/>
</dbReference>
<evidence type="ECO:0000256" key="4">
    <source>
        <dbReference type="ARBA" id="ARBA00022827"/>
    </source>
</evidence>
<evidence type="ECO:0000256" key="6">
    <source>
        <dbReference type="ARBA" id="ARBA00023002"/>
    </source>
</evidence>
<name>A0A2A4FW32_9SPHN</name>
<dbReference type="Proteomes" id="UP000218934">
    <property type="component" value="Unassembled WGS sequence"/>
</dbReference>
<dbReference type="SUPFAM" id="SSF51905">
    <property type="entry name" value="FAD/NAD(P)-binding domain"/>
    <property type="match status" value="1"/>
</dbReference>
<keyword evidence="5" id="KW-0809">Transit peptide</keyword>
<dbReference type="InterPro" id="IPR045024">
    <property type="entry name" value="NDH-2"/>
</dbReference>
<keyword evidence="9" id="KW-1133">Transmembrane helix</keyword>
<reference evidence="12 13" key="1">
    <citation type="submission" date="2017-09" db="EMBL/GenBank/DDBJ databases">
        <title>The Catabolism of 3,6-Dichlorosalicylic acid is Initiated by the Cytochrome P450 Monooxygenase DsmABC in Rhizorhabdus dicambivorans Ndbn-20.</title>
        <authorList>
            <person name="Na L."/>
        </authorList>
    </citation>
    <scope>NUCLEOTIDE SEQUENCE [LARGE SCALE GENOMIC DNA]</scope>
    <source>
        <strain evidence="12 13">Ndbn-20m</strain>
    </source>
</reference>
<evidence type="ECO:0000256" key="2">
    <source>
        <dbReference type="ARBA" id="ARBA00012637"/>
    </source>
</evidence>
<dbReference type="PANTHER" id="PTHR43706:SF47">
    <property type="entry name" value="EXTERNAL NADH-UBIQUINONE OXIDOREDUCTASE 1, MITOCHONDRIAL-RELATED"/>
    <property type="match status" value="1"/>
</dbReference>
<evidence type="ECO:0000256" key="3">
    <source>
        <dbReference type="ARBA" id="ARBA00022630"/>
    </source>
</evidence>
<sequence length="426" mass="45335">MAAPVPARPRPRVVIVGAGFAGLSAARELARHDVDIVLIDKQNHHLFQPLLYQVATAGLSPADIAQPIRSIVRRQPRTQVLLDSVDGVDKAARQVRLASGAALDYDALIVATGARHSYFGASWADRAPGIKTIDDAISVRRTILLALEKAETSRQEHLAERAEYLTFVVVGGGPTGVEMAGAIAELTRAAAEAEFPHITRHCVRIILVQSEQRLLPSFPPSLGAAAQRALEGLGVQVRLGSRVTAIDDDGVIIADQRIAASTVVWAAGVRASPAAGWLDAAADRAGRVIVGGDLAVPGDPHIFVIGDTAAVVDASGKPVPGIAPAAKQMGRHAARTALARLRGAAGPGAFRYRSFGNLATIGRKCAVVDFGWLRLSGLLAWLLWSAAHIYFLIGFRNRLIVCANWAWNYITFDRGARLITGIDRTM</sequence>
<dbReference type="KEGG" id="rdi:CMV14_15085"/>
<dbReference type="RefSeq" id="WP_066962978.1">
    <property type="nucleotide sequence ID" value="NZ_CP023449.1"/>
</dbReference>
<dbReference type="OrthoDB" id="9781621at2"/>
<evidence type="ECO:0000256" key="1">
    <source>
        <dbReference type="ARBA" id="ARBA00005272"/>
    </source>
</evidence>
<dbReference type="PRINTS" id="PR00411">
    <property type="entry name" value="PNDRDTASEI"/>
</dbReference>
<dbReference type="AlphaFoldDB" id="A0A2A4FW32"/>
<dbReference type="InterPro" id="IPR023753">
    <property type="entry name" value="FAD/NAD-binding_dom"/>
</dbReference>
<dbReference type="PANTHER" id="PTHR43706">
    <property type="entry name" value="NADH DEHYDROGENASE"/>
    <property type="match status" value="1"/>
</dbReference>
<evidence type="ECO:0000256" key="5">
    <source>
        <dbReference type="ARBA" id="ARBA00022946"/>
    </source>
</evidence>
<evidence type="ECO:0000259" key="11">
    <source>
        <dbReference type="Pfam" id="PF22366"/>
    </source>
</evidence>
<comment type="catalytic activity">
    <reaction evidence="8">
        <text>a quinone + NADH + H(+) = a quinol + NAD(+)</text>
        <dbReference type="Rhea" id="RHEA:46160"/>
        <dbReference type="ChEBI" id="CHEBI:15378"/>
        <dbReference type="ChEBI" id="CHEBI:24646"/>
        <dbReference type="ChEBI" id="CHEBI:57540"/>
        <dbReference type="ChEBI" id="CHEBI:57945"/>
        <dbReference type="ChEBI" id="CHEBI:132124"/>
        <dbReference type="EC" id="1.6.5.9"/>
    </reaction>
</comment>
<evidence type="ECO:0000259" key="10">
    <source>
        <dbReference type="Pfam" id="PF07992"/>
    </source>
</evidence>
<keyword evidence="13" id="KW-1185">Reference proteome</keyword>
<dbReference type="PRINTS" id="PR00368">
    <property type="entry name" value="FADPNR"/>
</dbReference>
<protein>
    <recommendedName>
        <fullName evidence="2">NADH:ubiquinone reductase (non-electrogenic)</fullName>
        <ecNumber evidence="2">1.6.5.9</ecNumber>
    </recommendedName>
</protein>
<dbReference type="Gene3D" id="3.50.50.100">
    <property type="match status" value="1"/>
</dbReference>
<feature type="domain" description="FAD/NAD(P)-binding" evidence="10">
    <location>
        <begin position="12"/>
        <end position="330"/>
    </location>
</feature>
<keyword evidence="9" id="KW-0812">Transmembrane</keyword>
<feature type="transmembrane region" description="Helical" evidence="9">
    <location>
        <begin position="372"/>
        <end position="393"/>
    </location>
</feature>
<dbReference type="EMBL" id="NWUF01000011">
    <property type="protein sequence ID" value="PCE41904.1"/>
    <property type="molecule type" value="Genomic_DNA"/>
</dbReference>
<accession>A0A2A4FW32</accession>
<feature type="domain" description="External alternative NADH-ubiquinone oxidoreductase-like C-terminal" evidence="11">
    <location>
        <begin position="356"/>
        <end position="410"/>
    </location>
</feature>
<dbReference type="InterPro" id="IPR054585">
    <property type="entry name" value="NDH2-like_C"/>
</dbReference>
<evidence type="ECO:0000256" key="9">
    <source>
        <dbReference type="SAM" id="Phobius"/>
    </source>
</evidence>
<evidence type="ECO:0000256" key="8">
    <source>
        <dbReference type="ARBA" id="ARBA00047599"/>
    </source>
</evidence>
<evidence type="ECO:0000313" key="12">
    <source>
        <dbReference type="EMBL" id="PCE41904.1"/>
    </source>
</evidence>
<dbReference type="GO" id="GO:0050136">
    <property type="term" value="F:NADH dehydrogenase (quinone) (non-electrogenic) activity"/>
    <property type="evidence" value="ECO:0007669"/>
    <property type="project" value="UniProtKB-EC"/>
</dbReference>
<keyword evidence="4" id="KW-0274">FAD</keyword>
<dbReference type="Pfam" id="PF22366">
    <property type="entry name" value="NDH2_C"/>
    <property type="match status" value="1"/>
</dbReference>